<evidence type="ECO:0000256" key="4">
    <source>
        <dbReference type="SAM" id="MobiDB-lite"/>
    </source>
</evidence>
<evidence type="ECO:0000313" key="8">
    <source>
        <dbReference type="Proteomes" id="UP001515480"/>
    </source>
</evidence>
<feature type="signal peptide" evidence="5">
    <location>
        <begin position="1"/>
        <end position="16"/>
    </location>
</feature>
<name>A0AB34J887_PRYPA</name>
<evidence type="ECO:0000256" key="2">
    <source>
        <dbReference type="ARBA" id="ARBA00022679"/>
    </source>
</evidence>
<dbReference type="InterPro" id="IPR049625">
    <property type="entry name" value="Glyco_transf_61_cat"/>
</dbReference>
<keyword evidence="5" id="KW-0732">Signal</keyword>
<sequence length="549" mass="60236">MPLLGVFLSALLPSESLDELFWQEYASTIRTGRWNSSRVPQLPSMLDSWAAGRRDHARAPPLTVLAPLPYRFEPATCAASGGTRFTARHRAARGDATLFLHHKFAAVPGVDYVQKLWDEALLVRVPRDARVVAVNDTTGETARLELPSGWNHSLCLDTHMGCHPGPGNRRLARLQQDPLPGCDQPACFYPGLTIVFNNMNPSFYHFMADFLAAILRVQLYERVPPNATRLLWAQSGFGSGEQLHNISQFMYFAGATTLPVLLLPQSGRLCARFEKLHVAHSVPPIVKKKHESKELLRDSLSAAFSLGDPARKLASTSAASPARITLLLRLGLSHGGLARRIQNAQEAVRAVDAAALSAYPVRVVAFDGVPPHRQLEIITQSDVYIGPHGAGMLNALFLPRCAVLLEMFAFGGCRSPVDKRITSPCPGAYASSHQPYVAWEDDQCPMNPKLWGLPNARRLCNGSLAVDGLSSQDGKSNLRDLHLNITRFVQYVRDAVKMRHDCITRKKAEATRSKPSGAQPSGAKPSFLSMATHFLKRVSNVLKSEGVRA</sequence>
<feature type="region of interest" description="Disordered" evidence="4">
    <location>
        <begin position="506"/>
        <end position="525"/>
    </location>
</feature>
<evidence type="ECO:0000256" key="5">
    <source>
        <dbReference type="SAM" id="SignalP"/>
    </source>
</evidence>
<feature type="domain" description="Glycosyltransferase 61 catalytic" evidence="6">
    <location>
        <begin position="203"/>
        <end position="403"/>
    </location>
</feature>
<dbReference type="PANTHER" id="PTHR20961">
    <property type="entry name" value="GLYCOSYLTRANSFERASE"/>
    <property type="match status" value="1"/>
</dbReference>
<keyword evidence="3" id="KW-0325">Glycoprotein</keyword>
<dbReference type="Proteomes" id="UP001515480">
    <property type="component" value="Unassembled WGS sequence"/>
</dbReference>
<dbReference type="Pfam" id="PF04577">
    <property type="entry name" value="Glyco_transf_61"/>
    <property type="match status" value="1"/>
</dbReference>
<evidence type="ECO:0000259" key="6">
    <source>
        <dbReference type="Pfam" id="PF04577"/>
    </source>
</evidence>
<protein>
    <recommendedName>
        <fullName evidence="6">Glycosyltransferase 61 catalytic domain-containing protein</fullName>
    </recommendedName>
</protein>
<dbReference type="AlphaFoldDB" id="A0AB34J887"/>
<evidence type="ECO:0000256" key="3">
    <source>
        <dbReference type="ARBA" id="ARBA00023180"/>
    </source>
</evidence>
<comment type="caution">
    <text evidence="7">The sequence shown here is derived from an EMBL/GenBank/DDBJ whole genome shotgun (WGS) entry which is preliminary data.</text>
</comment>
<evidence type="ECO:0000313" key="7">
    <source>
        <dbReference type="EMBL" id="KAL1515578.1"/>
    </source>
</evidence>
<dbReference type="InterPro" id="IPR007657">
    <property type="entry name" value="Glycosyltransferase_61"/>
</dbReference>
<organism evidence="7 8">
    <name type="scientific">Prymnesium parvum</name>
    <name type="common">Toxic golden alga</name>
    <dbReference type="NCBI Taxonomy" id="97485"/>
    <lineage>
        <taxon>Eukaryota</taxon>
        <taxon>Haptista</taxon>
        <taxon>Haptophyta</taxon>
        <taxon>Prymnesiophyceae</taxon>
        <taxon>Prymnesiales</taxon>
        <taxon>Prymnesiaceae</taxon>
        <taxon>Prymnesium</taxon>
    </lineage>
</organism>
<accession>A0AB34J887</accession>
<keyword evidence="2" id="KW-0808">Transferase</keyword>
<keyword evidence="8" id="KW-1185">Reference proteome</keyword>
<evidence type="ECO:0000256" key="1">
    <source>
        <dbReference type="ARBA" id="ARBA00022676"/>
    </source>
</evidence>
<keyword evidence="1" id="KW-0328">Glycosyltransferase</keyword>
<gene>
    <name evidence="7" type="ORF">AB1Y20_002198</name>
</gene>
<feature type="chain" id="PRO_5044263661" description="Glycosyltransferase 61 catalytic domain-containing protein" evidence="5">
    <location>
        <begin position="17"/>
        <end position="549"/>
    </location>
</feature>
<dbReference type="EMBL" id="JBGBPQ010000011">
    <property type="protein sequence ID" value="KAL1515578.1"/>
    <property type="molecule type" value="Genomic_DNA"/>
</dbReference>
<dbReference type="GO" id="GO:0016757">
    <property type="term" value="F:glycosyltransferase activity"/>
    <property type="evidence" value="ECO:0007669"/>
    <property type="project" value="UniProtKB-KW"/>
</dbReference>
<reference evidence="7 8" key="1">
    <citation type="journal article" date="2024" name="Science">
        <title>Giant polyketide synthase enzymes in the biosynthesis of giant marine polyether toxins.</title>
        <authorList>
            <person name="Fallon T.R."/>
            <person name="Shende V.V."/>
            <person name="Wierzbicki I.H."/>
            <person name="Pendleton A.L."/>
            <person name="Watervoot N.F."/>
            <person name="Auber R.P."/>
            <person name="Gonzalez D.J."/>
            <person name="Wisecaver J.H."/>
            <person name="Moore B.S."/>
        </authorList>
    </citation>
    <scope>NUCLEOTIDE SEQUENCE [LARGE SCALE GENOMIC DNA]</scope>
    <source>
        <strain evidence="7 8">12B1</strain>
    </source>
</reference>
<proteinExistence type="predicted"/>